<accession>A0AA86S1X0</accession>
<gene>
    <name evidence="1" type="ORF">AYBTSS11_LOCUS9041</name>
</gene>
<organism evidence="1 2">
    <name type="scientific">Sphenostylis stenocarpa</name>
    <dbReference type="NCBI Taxonomy" id="92480"/>
    <lineage>
        <taxon>Eukaryota</taxon>
        <taxon>Viridiplantae</taxon>
        <taxon>Streptophyta</taxon>
        <taxon>Embryophyta</taxon>
        <taxon>Tracheophyta</taxon>
        <taxon>Spermatophyta</taxon>
        <taxon>Magnoliopsida</taxon>
        <taxon>eudicotyledons</taxon>
        <taxon>Gunneridae</taxon>
        <taxon>Pentapetalae</taxon>
        <taxon>rosids</taxon>
        <taxon>fabids</taxon>
        <taxon>Fabales</taxon>
        <taxon>Fabaceae</taxon>
        <taxon>Papilionoideae</taxon>
        <taxon>50 kb inversion clade</taxon>
        <taxon>NPAAA clade</taxon>
        <taxon>indigoferoid/millettioid clade</taxon>
        <taxon>Phaseoleae</taxon>
        <taxon>Sphenostylis</taxon>
    </lineage>
</organism>
<proteinExistence type="predicted"/>
<dbReference type="EMBL" id="OY731400">
    <property type="protein sequence ID" value="CAJ1939278.1"/>
    <property type="molecule type" value="Genomic_DNA"/>
</dbReference>
<protein>
    <submittedName>
        <fullName evidence="1">Uncharacterized protein</fullName>
    </submittedName>
</protein>
<evidence type="ECO:0000313" key="1">
    <source>
        <dbReference type="EMBL" id="CAJ1939278.1"/>
    </source>
</evidence>
<dbReference type="Gramene" id="rna-AYBTSS11_LOCUS9041">
    <property type="protein sequence ID" value="CAJ1939278.1"/>
    <property type="gene ID" value="gene-AYBTSS11_LOCUS9041"/>
</dbReference>
<sequence length="83" mass="9421">MNRFLKPLSGVEVQEKEKKEVNQVGEFEGRTRKKAFGSGWQGKGLGGIKGEDQCENIHVFILVVLIATIFKWEKAKRVKNFGK</sequence>
<evidence type="ECO:0000313" key="2">
    <source>
        <dbReference type="Proteomes" id="UP001189624"/>
    </source>
</evidence>
<dbReference type="Proteomes" id="UP001189624">
    <property type="component" value="Chromosome 3"/>
</dbReference>
<dbReference type="AlphaFoldDB" id="A0AA86S1X0"/>
<reference evidence="1" key="1">
    <citation type="submission" date="2023-10" db="EMBL/GenBank/DDBJ databases">
        <authorList>
            <person name="Domelevo Entfellner J.-B."/>
        </authorList>
    </citation>
    <scope>NUCLEOTIDE SEQUENCE</scope>
</reference>
<keyword evidence="2" id="KW-1185">Reference proteome</keyword>
<name>A0AA86S1X0_9FABA</name>